<dbReference type="KEGG" id="foc:113202254"/>
<accession>A0A9C6X141</accession>
<dbReference type="InterPro" id="IPR004294">
    <property type="entry name" value="Carotenoid_Oase"/>
</dbReference>
<dbReference type="CTD" id="41678"/>
<evidence type="ECO:0000256" key="4">
    <source>
        <dbReference type="ARBA" id="ARBA00023004"/>
    </source>
</evidence>
<dbReference type="GO" id="GO:0016121">
    <property type="term" value="P:carotene catabolic process"/>
    <property type="evidence" value="ECO:0007669"/>
    <property type="project" value="TreeGrafter"/>
</dbReference>
<keyword evidence="2 5" id="KW-0479">Metal-binding</keyword>
<gene>
    <name evidence="8" type="primary">LOC113202254</name>
</gene>
<keyword evidence="3" id="KW-0560">Oxidoreductase</keyword>
<comment type="similarity">
    <text evidence="1">Belongs to the carotenoid oxygenase family.</text>
</comment>
<dbReference type="OrthoDB" id="1069523at2759"/>
<dbReference type="PANTHER" id="PTHR10543:SF24">
    <property type="entry name" value="CAROTENOID ISOMEROOXYGENASE"/>
    <property type="match status" value="1"/>
</dbReference>
<dbReference type="GO" id="GO:0042574">
    <property type="term" value="P:retinal metabolic process"/>
    <property type="evidence" value="ECO:0007669"/>
    <property type="project" value="TreeGrafter"/>
</dbReference>
<evidence type="ECO:0000256" key="6">
    <source>
        <dbReference type="SAM" id="MobiDB-lite"/>
    </source>
</evidence>
<dbReference type="GO" id="GO:0003834">
    <property type="term" value="F:beta-carotene 15,15'-dioxygenase activity"/>
    <property type="evidence" value="ECO:0007669"/>
    <property type="project" value="TreeGrafter"/>
</dbReference>
<dbReference type="RefSeq" id="XP_052127187.1">
    <property type="nucleotide sequence ID" value="XM_052271227.1"/>
</dbReference>
<feature type="binding site" evidence="5">
    <location>
        <position position="442"/>
    </location>
    <ligand>
        <name>Fe cation</name>
        <dbReference type="ChEBI" id="CHEBI:24875"/>
        <note>catalytic</note>
    </ligand>
</feature>
<dbReference type="Pfam" id="PF03055">
    <property type="entry name" value="RPE65"/>
    <property type="match status" value="1"/>
</dbReference>
<feature type="region of interest" description="Disordered" evidence="6">
    <location>
        <begin position="106"/>
        <end position="140"/>
    </location>
</feature>
<organism evidence="7 8">
    <name type="scientific">Frankliniella occidentalis</name>
    <name type="common">Western flower thrips</name>
    <name type="synonym">Euthrips occidentalis</name>
    <dbReference type="NCBI Taxonomy" id="133901"/>
    <lineage>
        <taxon>Eukaryota</taxon>
        <taxon>Metazoa</taxon>
        <taxon>Ecdysozoa</taxon>
        <taxon>Arthropoda</taxon>
        <taxon>Hexapoda</taxon>
        <taxon>Insecta</taxon>
        <taxon>Pterygota</taxon>
        <taxon>Neoptera</taxon>
        <taxon>Paraneoptera</taxon>
        <taxon>Thysanoptera</taxon>
        <taxon>Terebrantia</taxon>
        <taxon>Thripoidea</taxon>
        <taxon>Thripidae</taxon>
        <taxon>Frankliniella</taxon>
    </lineage>
</organism>
<evidence type="ECO:0000256" key="3">
    <source>
        <dbReference type="ARBA" id="ARBA00023002"/>
    </source>
</evidence>
<name>A0A9C6X141_FRAOC</name>
<reference evidence="8" key="1">
    <citation type="submission" date="2025-08" db="UniProtKB">
        <authorList>
            <consortium name="RefSeq"/>
        </authorList>
    </citation>
    <scope>IDENTIFICATION</scope>
    <source>
        <tissue evidence="8">Whole organism</tissue>
    </source>
</reference>
<feature type="binding site" evidence="5">
    <location>
        <position position="714"/>
    </location>
    <ligand>
        <name>Fe cation</name>
        <dbReference type="ChEBI" id="CHEBI:24875"/>
        <note>catalytic</note>
    </ligand>
</feature>
<dbReference type="PANTHER" id="PTHR10543">
    <property type="entry name" value="BETA-CAROTENE DIOXYGENASE"/>
    <property type="match status" value="1"/>
</dbReference>
<feature type="binding site" evidence="5">
    <location>
        <position position="512"/>
    </location>
    <ligand>
        <name>Fe cation</name>
        <dbReference type="ChEBI" id="CHEBI:24875"/>
        <note>catalytic</note>
    </ligand>
</feature>
<comment type="cofactor">
    <cofactor evidence="5">
        <name>Fe(2+)</name>
        <dbReference type="ChEBI" id="CHEBI:29033"/>
    </cofactor>
    <text evidence="5">Binds 1 Fe(2+) ion per subunit.</text>
</comment>
<dbReference type="GeneID" id="113202254"/>
<proteinExistence type="inferred from homology"/>
<evidence type="ECO:0000256" key="2">
    <source>
        <dbReference type="ARBA" id="ARBA00022723"/>
    </source>
</evidence>
<evidence type="ECO:0000256" key="1">
    <source>
        <dbReference type="ARBA" id="ARBA00006787"/>
    </source>
</evidence>
<feature type="compositionally biased region" description="Basic residues" evidence="6">
    <location>
        <begin position="29"/>
        <end position="40"/>
    </location>
</feature>
<feature type="region of interest" description="Disordered" evidence="6">
    <location>
        <begin position="1"/>
        <end position="93"/>
    </location>
</feature>
<evidence type="ECO:0000256" key="5">
    <source>
        <dbReference type="PIRSR" id="PIRSR604294-1"/>
    </source>
</evidence>
<feature type="binding site" evidence="5">
    <location>
        <position position="380"/>
    </location>
    <ligand>
        <name>Fe cation</name>
        <dbReference type="ChEBI" id="CHEBI:24875"/>
        <note>catalytic</note>
    </ligand>
</feature>
<keyword evidence="4 5" id="KW-0408">Iron</keyword>
<dbReference type="AlphaFoldDB" id="A0A9C6X141"/>
<keyword evidence="7" id="KW-1185">Reference proteome</keyword>
<evidence type="ECO:0000313" key="8">
    <source>
        <dbReference type="RefSeq" id="XP_052127187.1"/>
    </source>
</evidence>
<evidence type="ECO:0000313" key="7">
    <source>
        <dbReference type="Proteomes" id="UP000504606"/>
    </source>
</evidence>
<protein>
    <submittedName>
        <fullName evidence="8">Carotenoid isomerooxygenase</fullName>
    </submittedName>
</protein>
<sequence>MADTALAAAMSPLGAPGPGRRASCSSAGSKRRSAWIRRSRAGGSWGHVDSLGSAGSASSGRGLGGTARLEVPAVHRRRRGGGKPEHGDSLGRMSPIEYVLQTRALTPDGYRSPSGRQSPDASDGCLLPGSPGPAAEADPDTGLCCRREEAAAGCGRPSWGVVLEDARLQAEGQARRRAYEAAERAAGRDADPEVAARLEAGQDLYPNCHVHIWLRSCKEEVCQPLRGATSGCIPRWIRGTLLRNGPGSLECGRDKFQHLFDGAALLQSFRIADGEVSYQSRFLRSQTWRRNAAARRIVVTEFGTRAAPDPCQTIFKKVAAMFRPGEVMSDNAMISVYPVGDEFFAFTESPVMTRVDPVTLRTLERVNVASTLGIVNHTSHPLVQEDGSVVNLGMSLSATGPQYSLIHFPAPQPGGAPLAAVDAGRLRGGVAARWPLHPGYMHSFGATASHFVLVEQPLSVSVPAMVRGQLSGDPLAASLRWFPEHPTLLHLVSRDTGRRTHTFEADSFFFLHVINCFERPSLAGEDSPAEPGEVVVDICCYKDPAMISCMYIDALQDAQQNPDYARLFRGRPLRFVLPLAAGAQQLAGGRVQPRPLCDLGCETPRIHPRLTSRPYRFFYAISADVDADNPGTLIKVDTWTGSCATWGEAGLYPSEPIFIPRPDGQAEDDGVLLCALVWGDDDRRAGLLVVDAQAMVELGRTEFTAPSQVPKCLHGWFAPGVV</sequence>
<dbReference type="GO" id="GO:0010436">
    <property type="term" value="F:carotenoid dioxygenase activity"/>
    <property type="evidence" value="ECO:0007669"/>
    <property type="project" value="TreeGrafter"/>
</dbReference>
<dbReference type="GO" id="GO:0046872">
    <property type="term" value="F:metal ion binding"/>
    <property type="evidence" value="ECO:0007669"/>
    <property type="project" value="UniProtKB-KW"/>
</dbReference>
<feature type="compositionally biased region" description="Low complexity" evidence="6">
    <location>
        <begin position="50"/>
        <end position="60"/>
    </location>
</feature>
<dbReference type="Proteomes" id="UP000504606">
    <property type="component" value="Unplaced"/>
</dbReference>